<dbReference type="Proteomes" id="UP001201262">
    <property type="component" value="Unassembled WGS sequence"/>
</dbReference>
<dbReference type="GeneID" id="70244458"/>
<reference evidence="1" key="1">
    <citation type="submission" date="2021-12" db="EMBL/GenBank/DDBJ databases">
        <title>Convergent genome expansion in fungi linked to evolution of root-endophyte symbiosis.</title>
        <authorList>
            <consortium name="DOE Joint Genome Institute"/>
            <person name="Ke Y.-H."/>
            <person name="Bonito G."/>
            <person name="Liao H.-L."/>
            <person name="Looney B."/>
            <person name="Rojas-Flechas A."/>
            <person name="Nash J."/>
            <person name="Hameed K."/>
            <person name="Schadt C."/>
            <person name="Martin F."/>
            <person name="Crous P.W."/>
            <person name="Miettinen O."/>
            <person name="Magnuson J.K."/>
            <person name="Labbe J."/>
            <person name="Jacobson D."/>
            <person name="Doktycz M.J."/>
            <person name="Veneault-Fourrey C."/>
            <person name="Kuo A."/>
            <person name="Mondo S."/>
            <person name="Calhoun S."/>
            <person name="Riley R."/>
            <person name="Ohm R."/>
            <person name="LaButti K."/>
            <person name="Andreopoulos B."/>
            <person name="Pangilinan J."/>
            <person name="Nolan M."/>
            <person name="Tritt A."/>
            <person name="Clum A."/>
            <person name="Lipzen A."/>
            <person name="Daum C."/>
            <person name="Barry K."/>
            <person name="Grigoriev I.V."/>
            <person name="Vilgalys R."/>
        </authorList>
    </citation>
    <scope>NUCLEOTIDE SEQUENCE</scope>
    <source>
        <strain evidence="1">PMI_201</strain>
    </source>
</reference>
<evidence type="ECO:0000313" key="1">
    <source>
        <dbReference type="EMBL" id="KAH8696519.1"/>
    </source>
</evidence>
<dbReference type="EMBL" id="JAJTJA010000007">
    <property type="protein sequence ID" value="KAH8696519.1"/>
    <property type="molecule type" value="Genomic_DNA"/>
</dbReference>
<dbReference type="AlphaFoldDB" id="A0AAD4KPL3"/>
<accession>A0AAD4KPL3</accession>
<organism evidence="1 2">
    <name type="scientific">Talaromyces proteolyticus</name>
    <dbReference type="NCBI Taxonomy" id="1131652"/>
    <lineage>
        <taxon>Eukaryota</taxon>
        <taxon>Fungi</taxon>
        <taxon>Dikarya</taxon>
        <taxon>Ascomycota</taxon>
        <taxon>Pezizomycotina</taxon>
        <taxon>Eurotiomycetes</taxon>
        <taxon>Eurotiomycetidae</taxon>
        <taxon>Eurotiales</taxon>
        <taxon>Trichocomaceae</taxon>
        <taxon>Talaromyces</taxon>
        <taxon>Talaromyces sect. Bacilispori</taxon>
    </lineage>
</organism>
<protein>
    <submittedName>
        <fullName evidence="1">Uncharacterized protein</fullName>
    </submittedName>
</protein>
<comment type="caution">
    <text evidence="1">The sequence shown here is derived from an EMBL/GenBank/DDBJ whole genome shotgun (WGS) entry which is preliminary data.</text>
</comment>
<dbReference type="RefSeq" id="XP_046071455.1">
    <property type="nucleotide sequence ID" value="XM_046214171.1"/>
</dbReference>
<gene>
    <name evidence="1" type="ORF">BGW36DRAFT_360346</name>
</gene>
<evidence type="ECO:0000313" key="2">
    <source>
        <dbReference type="Proteomes" id="UP001201262"/>
    </source>
</evidence>
<name>A0AAD4KPL3_9EURO</name>
<keyword evidence="2" id="KW-1185">Reference proteome</keyword>
<sequence length="136" mass="14911">MNNRNSTMFSSWVTGTPSQTYSNFTTSWYTPTLNVTALVTSTVTYNSTVASIVSERQKYCWLTGSQWDVPEDDYPDGCQSLLDEYCFVSSVDGPIPTSSAHIPAVCTLTETDYMPAAIISSSVFTVTPTTLSTLRT</sequence>
<proteinExistence type="predicted"/>